<gene>
    <name evidence="2" type="ORF">COR50_11515</name>
</gene>
<proteinExistence type="predicted"/>
<organism evidence="2 3">
    <name type="scientific">Chitinophaga caeni</name>
    <dbReference type="NCBI Taxonomy" id="2029983"/>
    <lineage>
        <taxon>Bacteria</taxon>
        <taxon>Pseudomonadati</taxon>
        <taxon>Bacteroidota</taxon>
        <taxon>Chitinophagia</taxon>
        <taxon>Chitinophagales</taxon>
        <taxon>Chitinophagaceae</taxon>
        <taxon>Chitinophaga</taxon>
    </lineage>
</organism>
<name>A0A291QUW2_9BACT</name>
<evidence type="ECO:0000313" key="2">
    <source>
        <dbReference type="EMBL" id="ATL47740.1"/>
    </source>
</evidence>
<dbReference type="Pfam" id="PF00582">
    <property type="entry name" value="Usp"/>
    <property type="match status" value="1"/>
</dbReference>
<dbReference type="Gene3D" id="3.40.50.12370">
    <property type="match status" value="1"/>
</dbReference>
<sequence>MKKIIAVFDGLYFSEATLVHAIYLAKQMNAHLEGLFLDDKLYNSYDIYEVVQQKGTWTNDILSLQVEDDQTREESVRTFEQACKKEAINFSIHRNSNPALQELIHESIYADLLIIDQKECFKYRREEKPTTFIRNLLTDVECPVFLVTSNTPLIEKIVLLYDGEPSAVYAIKMFSYLGPIDTTMETEVVSVKNAPEFLHYENTRLMSEFMERHFPAAQFKVLPGEPEQTILEHLAEQKPNTLVIMGAYRRSNVSRWFRASMADVVMDKLNLPLFVAHK</sequence>
<dbReference type="RefSeq" id="WP_098194117.1">
    <property type="nucleotide sequence ID" value="NZ_CP023777.1"/>
</dbReference>
<dbReference type="AlphaFoldDB" id="A0A291QUW2"/>
<dbReference type="EMBL" id="CP023777">
    <property type="protein sequence ID" value="ATL47740.1"/>
    <property type="molecule type" value="Genomic_DNA"/>
</dbReference>
<accession>A0A291QUW2</accession>
<dbReference type="KEGG" id="cbae:COR50_11515"/>
<keyword evidence="3" id="KW-1185">Reference proteome</keyword>
<evidence type="ECO:0000313" key="3">
    <source>
        <dbReference type="Proteomes" id="UP000220133"/>
    </source>
</evidence>
<protein>
    <recommendedName>
        <fullName evidence="1">UspA domain-containing protein</fullName>
    </recommendedName>
</protein>
<dbReference type="OrthoDB" id="641005at2"/>
<evidence type="ECO:0000259" key="1">
    <source>
        <dbReference type="Pfam" id="PF00582"/>
    </source>
</evidence>
<dbReference type="InterPro" id="IPR006016">
    <property type="entry name" value="UspA"/>
</dbReference>
<feature type="domain" description="UspA" evidence="1">
    <location>
        <begin position="166"/>
        <end position="276"/>
    </location>
</feature>
<dbReference type="Proteomes" id="UP000220133">
    <property type="component" value="Chromosome"/>
</dbReference>
<reference evidence="2 3" key="1">
    <citation type="submission" date="2017-10" db="EMBL/GenBank/DDBJ databases">
        <title>Paenichitinophaga pekingensis gen. nov., sp. nov., isolated from activated sludge.</title>
        <authorList>
            <person name="Jin D."/>
            <person name="Kong X."/>
            <person name="Deng Y."/>
            <person name="Bai Z."/>
        </authorList>
    </citation>
    <scope>NUCLEOTIDE SEQUENCE [LARGE SCALE GENOMIC DNA]</scope>
    <source>
        <strain evidence="2 3">13</strain>
    </source>
</reference>
<dbReference type="SUPFAM" id="SSF52402">
    <property type="entry name" value="Adenine nucleotide alpha hydrolases-like"/>
    <property type="match status" value="2"/>
</dbReference>